<evidence type="ECO:0000256" key="12">
    <source>
        <dbReference type="ARBA" id="ARBA00023136"/>
    </source>
</evidence>
<keyword evidence="9 14" id="KW-0560">Oxidoreductase</keyword>
<dbReference type="InParanoid" id="A0A401G6K8"/>
<keyword evidence="5 13" id="KW-0349">Heme</keyword>
<evidence type="ECO:0000256" key="2">
    <source>
        <dbReference type="ARBA" id="ARBA00004167"/>
    </source>
</evidence>
<evidence type="ECO:0000256" key="8">
    <source>
        <dbReference type="ARBA" id="ARBA00022989"/>
    </source>
</evidence>
<feature type="binding site" description="axial binding residue" evidence="13">
    <location>
        <position position="431"/>
    </location>
    <ligand>
        <name>heme</name>
        <dbReference type="ChEBI" id="CHEBI:30413"/>
    </ligand>
    <ligandPart>
        <name>Fe</name>
        <dbReference type="ChEBI" id="CHEBI:18248"/>
    </ligandPart>
</feature>
<dbReference type="PANTHER" id="PTHR46300:SF7">
    <property type="entry name" value="P450, PUTATIVE (EUROFUNG)-RELATED"/>
    <property type="match status" value="1"/>
</dbReference>
<dbReference type="STRING" id="139825.A0A401G6K8"/>
<dbReference type="Proteomes" id="UP000287166">
    <property type="component" value="Unassembled WGS sequence"/>
</dbReference>
<dbReference type="InterPro" id="IPR036396">
    <property type="entry name" value="Cyt_P450_sf"/>
</dbReference>
<keyword evidence="8 15" id="KW-1133">Transmembrane helix</keyword>
<dbReference type="InterPro" id="IPR050364">
    <property type="entry name" value="Cytochrome_P450_fung"/>
</dbReference>
<organism evidence="16 17">
    <name type="scientific">Sparassis crispa</name>
    <dbReference type="NCBI Taxonomy" id="139825"/>
    <lineage>
        <taxon>Eukaryota</taxon>
        <taxon>Fungi</taxon>
        <taxon>Dikarya</taxon>
        <taxon>Basidiomycota</taxon>
        <taxon>Agaricomycotina</taxon>
        <taxon>Agaricomycetes</taxon>
        <taxon>Polyporales</taxon>
        <taxon>Sparassidaceae</taxon>
        <taxon>Sparassis</taxon>
    </lineage>
</organism>
<dbReference type="OrthoDB" id="2789670at2759"/>
<reference evidence="16 17" key="1">
    <citation type="journal article" date="2018" name="Sci. Rep.">
        <title>Genome sequence of the cauliflower mushroom Sparassis crispa (Hanabiratake) and its association with beneficial usage.</title>
        <authorList>
            <person name="Kiyama R."/>
            <person name="Furutani Y."/>
            <person name="Kawaguchi K."/>
            <person name="Nakanishi T."/>
        </authorList>
    </citation>
    <scope>NUCLEOTIDE SEQUENCE [LARGE SCALE GENOMIC DNA]</scope>
</reference>
<dbReference type="PRINTS" id="PR00463">
    <property type="entry name" value="EP450I"/>
</dbReference>
<keyword evidence="17" id="KW-1185">Reference proteome</keyword>
<evidence type="ECO:0000256" key="10">
    <source>
        <dbReference type="ARBA" id="ARBA00023004"/>
    </source>
</evidence>
<evidence type="ECO:0000313" key="16">
    <source>
        <dbReference type="EMBL" id="GBE77800.1"/>
    </source>
</evidence>
<keyword evidence="7 13" id="KW-0479">Metal-binding</keyword>
<dbReference type="RefSeq" id="XP_027608713.1">
    <property type="nucleotide sequence ID" value="XM_027752912.1"/>
</dbReference>
<dbReference type="EMBL" id="BFAD01000001">
    <property type="protein sequence ID" value="GBE77800.1"/>
    <property type="molecule type" value="Genomic_DNA"/>
</dbReference>
<dbReference type="SUPFAM" id="SSF48264">
    <property type="entry name" value="Cytochrome P450"/>
    <property type="match status" value="1"/>
</dbReference>
<evidence type="ECO:0000256" key="4">
    <source>
        <dbReference type="ARBA" id="ARBA00010617"/>
    </source>
</evidence>
<protein>
    <submittedName>
        <fullName evidence="16">Multifunctional cytochrome P450 monooxygenase af510</fullName>
    </submittedName>
</protein>
<dbReference type="InterPro" id="IPR017972">
    <property type="entry name" value="Cyt_P450_CS"/>
</dbReference>
<sequence>MAGIGLDWLVALTAIGVVYYFYRRSLQRRRLPPGPRSLPIVGNDLDKHTLEVLEQWPHEYGEIMHLKRARKHMIVLNTAAAAREILDKRSANYSGRPYSFMTNEVMGWKWSFLVLAGEPWRERRAFFQKYFVGQVRSWQQLQLVAAYQMLRRLLESPQNFFTIAQLFAADVVLQMGYGLSSKEKDDPLLALIAQRNRITISRVWHRLVDAFPILAHYPEWMPFSFQRDVRKFRELNFQFRDIPFQQVKADMARGTASPSFVATLLQDLPEDESEARKQEELIRDVAGNLYSAGSDTTANSIRTFILAMTLYPDVQRRVQEELDAVVGTDRLPTFEDRSSLPYIECLLKEVFRWNAIVPLGAFPHASIDDDTYKGFDIPAGSSVTGNLWAILHDPETFPNPEVFNPSRFLGPDSEYASNIVNMAFGWGKRVCPGKAVGEASVFIAVALIAAAFTISNPRDEHGSEYIPEPRWTAGSARRPLPFKCTITCRSSQARSLILALPEGWHSTWFSS</sequence>
<dbReference type="Gene3D" id="1.10.630.10">
    <property type="entry name" value="Cytochrome P450"/>
    <property type="match status" value="1"/>
</dbReference>
<dbReference type="InterPro" id="IPR001128">
    <property type="entry name" value="Cyt_P450"/>
</dbReference>
<dbReference type="PROSITE" id="PS00086">
    <property type="entry name" value="CYTOCHROME_P450"/>
    <property type="match status" value="1"/>
</dbReference>
<dbReference type="Pfam" id="PF00067">
    <property type="entry name" value="p450"/>
    <property type="match status" value="1"/>
</dbReference>
<evidence type="ECO:0000256" key="9">
    <source>
        <dbReference type="ARBA" id="ARBA00023002"/>
    </source>
</evidence>
<comment type="similarity">
    <text evidence="4 14">Belongs to the cytochrome P450 family.</text>
</comment>
<dbReference type="GO" id="GO:0016705">
    <property type="term" value="F:oxidoreductase activity, acting on paired donors, with incorporation or reduction of molecular oxygen"/>
    <property type="evidence" value="ECO:0007669"/>
    <property type="project" value="InterPro"/>
</dbReference>
<evidence type="ECO:0000313" key="17">
    <source>
        <dbReference type="Proteomes" id="UP000287166"/>
    </source>
</evidence>
<dbReference type="GO" id="GO:0004497">
    <property type="term" value="F:monooxygenase activity"/>
    <property type="evidence" value="ECO:0007669"/>
    <property type="project" value="UniProtKB-KW"/>
</dbReference>
<keyword evidence="12 15" id="KW-0472">Membrane</keyword>
<comment type="subcellular location">
    <subcellularLocation>
        <location evidence="2">Membrane</location>
        <topology evidence="2">Single-pass membrane protein</topology>
    </subcellularLocation>
</comment>
<evidence type="ECO:0000256" key="1">
    <source>
        <dbReference type="ARBA" id="ARBA00001971"/>
    </source>
</evidence>
<evidence type="ECO:0000256" key="13">
    <source>
        <dbReference type="PIRSR" id="PIRSR602401-1"/>
    </source>
</evidence>
<evidence type="ECO:0000256" key="6">
    <source>
        <dbReference type="ARBA" id="ARBA00022692"/>
    </source>
</evidence>
<dbReference type="PANTHER" id="PTHR46300">
    <property type="entry name" value="P450, PUTATIVE (EUROFUNG)-RELATED-RELATED"/>
    <property type="match status" value="1"/>
</dbReference>
<evidence type="ECO:0000256" key="11">
    <source>
        <dbReference type="ARBA" id="ARBA00023033"/>
    </source>
</evidence>
<evidence type="ECO:0000256" key="3">
    <source>
        <dbReference type="ARBA" id="ARBA00005179"/>
    </source>
</evidence>
<gene>
    <name evidence="16" type="ORF">SCP_0106820</name>
</gene>
<evidence type="ECO:0000256" key="5">
    <source>
        <dbReference type="ARBA" id="ARBA00022617"/>
    </source>
</evidence>
<feature type="transmembrane region" description="Helical" evidence="15">
    <location>
        <begin position="6"/>
        <end position="22"/>
    </location>
</feature>
<name>A0A401G6K8_9APHY</name>
<proteinExistence type="inferred from homology"/>
<comment type="pathway">
    <text evidence="3">Secondary metabolite biosynthesis.</text>
</comment>
<evidence type="ECO:0000256" key="7">
    <source>
        <dbReference type="ARBA" id="ARBA00022723"/>
    </source>
</evidence>
<comment type="caution">
    <text evidence="16">The sequence shown here is derived from an EMBL/GenBank/DDBJ whole genome shotgun (WGS) entry which is preliminary data.</text>
</comment>
<keyword evidence="6 15" id="KW-0812">Transmembrane</keyword>
<dbReference type="GeneID" id="38774717"/>
<dbReference type="CDD" id="cd11065">
    <property type="entry name" value="CYP64-like"/>
    <property type="match status" value="1"/>
</dbReference>
<evidence type="ECO:0000256" key="15">
    <source>
        <dbReference type="SAM" id="Phobius"/>
    </source>
</evidence>
<dbReference type="PRINTS" id="PR00385">
    <property type="entry name" value="P450"/>
</dbReference>
<comment type="cofactor">
    <cofactor evidence="1 13">
        <name>heme</name>
        <dbReference type="ChEBI" id="CHEBI:30413"/>
    </cofactor>
</comment>
<dbReference type="AlphaFoldDB" id="A0A401G6K8"/>
<keyword evidence="11 14" id="KW-0503">Monooxygenase</keyword>
<dbReference type="GO" id="GO:0020037">
    <property type="term" value="F:heme binding"/>
    <property type="evidence" value="ECO:0007669"/>
    <property type="project" value="InterPro"/>
</dbReference>
<keyword evidence="10 13" id="KW-0408">Iron</keyword>
<dbReference type="GO" id="GO:0016020">
    <property type="term" value="C:membrane"/>
    <property type="evidence" value="ECO:0007669"/>
    <property type="project" value="UniProtKB-SubCell"/>
</dbReference>
<dbReference type="GO" id="GO:0005506">
    <property type="term" value="F:iron ion binding"/>
    <property type="evidence" value="ECO:0007669"/>
    <property type="project" value="InterPro"/>
</dbReference>
<evidence type="ECO:0000256" key="14">
    <source>
        <dbReference type="RuleBase" id="RU000461"/>
    </source>
</evidence>
<dbReference type="InterPro" id="IPR002401">
    <property type="entry name" value="Cyt_P450_E_grp-I"/>
</dbReference>
<accession>A0A401G6K8</accession>